<dbReference type="KEGG" id="vg:26641128"/>
<sequence>MKIKITLDVDDAILHLDSASFKDAEAPTDDEKTDAAFNVLEDLFLSNDDVQGVLDDIGGSINNIDLEDVEISDDREIEIDG</sequence>
<gene>
    <name evidence="1" type="ORF">TIN3_41</name>
</gene>
<organism evidence="1 2">
    <name type="scientific">Tsukamurella phage TIN3</name>
    <dbReference type="NCBI Taxonomy" id="1636546"/>
    <lineage>
        <taxon>Viruses</taxon>
        <taxon>Duplodnaviria</taxon>
        <taxon>Heunggongvirae</taxon>
        <taxon>Uroviricota</taxon>
        <taxon>Caudoviricetes</taxon>
        <taxon>Tinduovirus</taxon>
        <taxon>Tinduovirus TIN3</taxon>
    </lineage>
</organism>
<name>A0A0K0N5R5_9CAUD</name>
<protein>
    <submittedName>
        <fullName evidence="1">Uncharacterized protein</fullName>
    </submittedName>
</protein>
<keyword evidence="2" id="KW-1185">Reference proteome</keyword>
<dbReference type="Proteomes" id="UP000203663">
    <property type="component" value="Segment"/>
</dbReference>
<evidence type="ECO:0000313" key="1">
    <source>
        <dbReference type="EMBL" id="AKJ71838.1"/>
    </source>
</evidence>
<accession>A0A0K0N5R5</accession>
<dbReference type="GeneID" id="26641128"/>
<dbReference type="EMBL" id="KR011063">
    <property type="protein sequence ID" value="AKJ71838.1"/>
    <property type="molecule type" value="Genomic_DNA"/>
</dbReference>
<evidence type="ECO:0000313" key="2">
    <source>
        <dbReference type="Proteomes" id="UP000203663"/>
    </source>
</evidence>
<reference evidence="1 2" key="1">
    <citation type="journal article" date="2015" name="Appl. Environ. Microbiol.">
        <title>Three of a Kind: Genetically Similar Tsukamurella Phages TIN2, TIN3, and TIN4.</title>
        <authorList>
            <person name="Dyson Z.A."/>
            <person name="Tucci J."/>
            <person name="Seviour R.J."/>
            <person name="Petrovski S."/>
        </authorList>
    </citation>
    <scope>NUCLEOTIDE SEQUENCE [LARGE SCALE GENOMIC DNA]</scope>
</reference>
<dbReference type="RefSeq" id="YP_009214807.1">
    <property type="nucleotide sequence ID" value="NC_028966.1"/>
</dbReference>
<proteinExistence type="predicted"/>